<dbReference type="EMBL" id="JBCHKQ010000003">
    <property type="protein sequence ID" value="MEM5948418.1"/>
    <property type="molecule type" value="Genomic_DNA"/>
</dbReference>
<reference evidence="2 3" key="1">
    <citation type="submission" date="2024-03" db="EMBL/GenBank/DDBJ databases">
        <title>Ignisphaera cupida sp. nov., a hyperthermophilic hydrolytic archaeon from a hot spring of Kamchatka, and proposal of Ignisphaeraceae fam. nov.</title>
        <authorList>
            <person name="Podosokorskaya O.A."/>
            <person name="Elcheninov A.G."/>
            <person name="Maltseva A.I."/>
            <person name="Zayulina K.S."/>
            <person name="Novikov A."/>
            <person name="Merkel A.Y."/>
        </authorList>
    </citation>
    <scope>NUCLEOTIDE SEQUENCE [LARGE SCALE GENOMIC DNA]</scope>
    <source>
        <strain evidence="2 3">38H-sp</strain>
    </source>
</reference>
<feature type="region of interest" description="Disordered" evidence="1">
    <location>
        <begin position="257"/>
        <end position="277"/>
    </location>
</feature>
<evidence type="ECO:0008006" key="4">
    <source>
        <dbReference type="Google" id="ProtNLM"/>
    </source>
</evidence>
<keyword evidence="3" id="KW-1185">Reference proteome</keyword>
<dbReference type="Proteomes" id="UP001466331">
    <property type="component" value="Unassembled WGS sequence"/>
</dbReference>
<dbReference type="PROSITE" id="PS51257">
    <property type="entry name" value="PROKAR_LIPOPROTEIN"/>
    <property type="match status" value="1"/>
</dbReference>
<protein>
    <recommendedName>
        <fullName evidence="4">SH3 domain-containing protein</fullName>
    </recommendedName>
</protein>
<evidence type="ECO:0000313" key="3">
    <source>
        <dbReference type="Proteomes" id="UP001466331"/>
    </source>
</evidence>
<dbReference type="RefSeq" id="WP_420069866.1">
    <property type="nucleotide sequence ID" value="NZ_JBCHKQ010000003.1"/>
</dbReference>
<dbReference type="Gene3D" id="2.30.30.40">
    <property type="entry name" value="SH3 Domains"/>
    <property type="match status" value="1"/>
</dbReference>
<comment type="caution">
    <text evidence="2">The sequence shown here is derived from an EMBL/GenBank/DDBJ whole genome shotgun (WGS) entry which is preliminary data.</text>
</comment>
<accession>A0ABU9UCN0</accession>
<proteinExistence type="predicted"/>
<evidence type="ECO:0000256" key="1">
    <source>
        <dbReference type="SAM" id="MobiDB-lite"/>
    </source>
</evidence>
<organism evidence="2 3">
    <name type="scientific">Rarispira pelagica</name>
    <dbReference type="NCBI Taxonomy" id="3141764"/>
    <lineage>
        <taxon>Bacteria</taxon>
        <taxon>Pseudomonadati</taxon>
        <taxon>Spirochaetota</taxon>
        <taxon>Spirochaetia</taxon>
        <taxon>Winmispirales</taxon>
        <taxon>Winmispiraceae</taxon>
        <taxon>Rarispira</taxon>
    </lineage>
</organism>
<evidence type="ECO:0000313" key="2">
    <source>
        <dbReference type="EMBL" id="MEM5948418.1"/>
    </source>
</evidence>
<gene>
    <name evidence="2" type="ORF">WKV44_07655</name>
</gene>
<feature type="compositionally biased region" description="Polar residues" evidence="1">
    <location>
        <begin position="265"/>
        <end position="277"/>
    </location>
</feature>
<sequence>MRSHKVMILIIITIFFSVFIISCDKIEQITGKKDTKAIEKAEGSEEAASISVRKENIEAGSGVVMEDITLWSSLGEDRARVAVLSKGEAVELSGETDYRPTDKNKTYAYYKVKRSDGSEGWVHSYYVAPSSTVGVITKETDFYSAPAELISKGSLSAFTIIGISTEPEKSGKHKIYYFHNYGDWGQVESVWVSGNYSDRQDDLVFWAKYTEAKTKYQDDKKELYTALTEVLSDFQSKPVTADLVDSLNKELDELSQSLMAEPKTMENTETSSENSGQ</sequence>
<name>A0ABU9UCN0_9SPIR</name>